<feature type="non-terminal residue" evidence="2">
    <location>
        <position position="68"/>
    </location>
</feature>
<gene>
    <name evidence="2" type="ORF">M153_35390001478</name>
</gene>
<feature type="signal peptide" evidence="1">
    <location>
        <begin position="1"/>
        <end position="21"/>
    </location>
</feature>
<evidence type="ECO:0000256" key="1">
    <source>
        <dbReference type="SAM" id="SignalP"/>
    </source>
</evidence>
<accession>A0A0R0LZ70</accession>
<dbReference type="Proteomes" id="UP000051530">
    <property type="component" value="Unassembled WGS sequence"/>
</dbReference>
<evidence type="ECO:0000313" key="3">
    <source>
        <dbReference type="Proteomes" id="UP000051530"/>
    </source>
</evidence>
<keyword evidence="1" id="KW-0732">Signal</keyword>
<protein>
    <recommendedName>
        <fullName evidence="4">Secreted protein</fullName>
    </recommendedName>
</protein>
<sequence>MGDRFMIVIYYWLLFYQKCSVDSLNSSACFGKITLIDCFSQLTGIYHNELVFLNKIGCFLTIKYYRMF</sequence>
<name>A0A0R0LZ70_9MICR</name>
<dbReference type="VEuPathDB" id="MicrosporidiaDB:M153_35390001478"/>
<reference evidence="2 3" key="1">
    <citation type="submission" date="2015-07" db="EMBL/GenBank/DDBJ databases">
        <title>The genome of Pseudoloma neurophilia, a relevant intracellular parasite of the zebrafish.</title>
        <authorList>
            <person name="Ndikumana S."/>
            <person name="Pelin A."/>
            <person name="Sanders J."/>
            <person name="Corradi N."/>
        </authorList>
    </citation>
    <scope>NUCLEOTIDE SEQUENCE [LARGE SCALE GENOMIC DNA]</scope>
    <source>
        <strain evidence="2 3">MK1</strain>
    </source>
</reference>
<organism evidence="2 3">
    <name type="scientific">Pseudoloma neurophilia</name>
    <dbReference type="NCBI Taxonomy" id="146866"/>
    <lineage>
        <taxon>Eukaryota</taxon>
        <taxon>Fungi</taxon>
        <taxon>Fungi incertae sedis</taxon>
        <taxon>Microsporidia</taxon>
        <taxon>Pseudoloma</taxon>
    </lineage>
</organism>
<comment type="caution">
    <text evidence="2">The sequence shown here is derived from an EMBL/GenBank/DDBJ whole genome shotgun (WGS) entry which is preliminary data.</text>
</comment>
<feature type="chain" id="PRO_5006399048" description="Secreted protein" evidence="1">
    <location>
        <begin position="22"/>
        <end position="68"/>
    </location>
</feature>
<evidence type="ECO:0008006" key="4">
    <source>
        <dbReference type="Google" id="ProtNLM"/>
    </source>
</evidence>
<evidence type="ECO:0000313" key="2">
    <source>
        <dbReference type="EMBL" id="KRH92686.1"/>
    </source>
</evidence>
<proteinExistence type="predicted"/>
<dbReference type="EMBL" id="LGUB01000752">
    <property type="protein sequence ID" value="KRH92686.1"/>
    <property type="molecule type" value="Genomic_DNA"/>
</dbReference>
<keyword evidence="3" id="KW-1185">Reference proteome</keyword>
<dbReference type="AlphaFoldDB" id="A0A0R0LZ70"/>